<sequence length="149" mass="16262">MVSMPAGVTKSSESYEGIVWSILGQTYTLKQQSDASMAWHAVLPPGTFVPPHIHPTQDEFIYLLEGELDLLLDGEKASAKPGDTIRLPMGQSHGIFNNSKDTIVKCVFWVAPTGKLRGLFERIHNVGDPAEVVRIAAEHEVDFLPPPGA</sequence>
<dbReference type="Pfam" id="PF07883">
    <property type="entry name" value="Cupin_2"/>
    <property type="match status" value="1"/>
</dbReference>
<keyword evidence="3" id="KW-1185">Reference proteome</keyword>
<dbReference type="RefSeq" id="WP_109460370.1">
    <property type="nucleotide sequence ID" value="NZ_QFBC01000011.1"/>
</dbReference>
<comment type="caution">
    <text evidence="2">The sequence shown here is derived from an EMBL/GenBank/DDBJ whole genome shotgun (WGS) entry which is preliminary data.</text>
</comment>
<protein>
    <submittedName>
        <fullName evidence="2">Cupin domain-containing protein</fullName>
    </submittedName>
</protein>
<dbReference type="OrthoDB" id="9791637at2"/>
<proteinExistence type="predicted"/>
<reference evidence="2 3" key="1">
    <citation type="submission" date="2018-05" db="EMBL/GenBank/DDBJ databases">
        <title>The draft genome of strain NS-104.</title>
        <authorList>
            <person name="Hang P."/>
            <person name="Jiang J."/>
        </authorList>
    </citation>
    <scope>NUCLEOTIDE SEQUENCE [LARGE SCALE GENOMIC DNA]</scope>
    <source>
        <strain evidence="2 3">NS-104</strain>
    </source>
</reference>
<dbReference type="EMBL" id="QFBC01000011">
    <property type="protein sequence ID" value="PWE54346.1"/>
    <property type="molecule type" value="Genomic_DNA"/>
</dbReference>
<dbReference type="InterPro" id="IPR052538">
    <property type="entry name" value="Flavonoid_dioxygenase-like"/>
</dbReference>
<dbReference type="AlphaFoldDB" id="A0A2U2DM12"/>
<dbReference type="Gene3D" id="2.60.120.10">
    <property type="entry name" value="Jelly Rolls"/>
    <property type="match status" value="1"/>
</dbReference>
<dbReference type="Proteomes" id="UP000245252">
    <property type="component" value="Unassembled WGS sequence"/>
</dbReference>
<organism evidence="2 3">
    <name type="scientific">Metarhizobium album</name>
    <dbReference type="NCBI Taxonomy" id="2182425"/>
    <lineage>
        <taxon>Bacteria</taxon>
        <taxon>Pseudomonadati</taxon>
        <taxon>Pseudomonadota</taxon>
        <taxon>Alphaproteobacteria</taxon>
        <taxon>Hyphomicrobiales</taxon>
        <taxon>Rhizobiaceae</taxon>
        <taxon>Metarhizobium</taxon>
    </lineage>
</organism>
<evidence type="ECO:0000259" key="1">
    <source>
        <dbReference type="Pfam" id="PF07883"/>
    </source>
</evidence>
<evidence type="ECO:0000313" key="2">
    <source>
        <dbReference type="EMBL" id="PWE54346.1"/>
    </source>
</evidence>
<dbReference type="CDD" id="cd02208">
    <property type="entry name" value="cupin_RmlC-like"/>
    <property type="match status" value="1"/>
</dbReference>
<dbReference type="PANTHER" id="PTHR43346">
    <property type="entry name" value="LIGAND BINDING DOMAIN PROTEIN, PUTATIVE (AFU_ORTHOLOGUE AFUA_6G14370)-RELATED"/>
    <property type="match status" value="1"/>
</dbReference>
<accession>A0A2U2DM12</accession>
<dbReference type="PANTHER" id="PTHR43346:SF1">
    <property type="entry name" value="QUERCETIN 2,3-DIOXYGENASE-RELATED"/>
    <property type="match status" value="1"/>
</dbReference>
<dbReference type="InterPro" id="IPR013096">
    <property type="entry name" value="Cupin_2"/>
</dbReference>
<dbReference type="InterPro" id="IPR014710">
    <property type="entry name" value="RmlC-like_jellyroll"/>
</dbReference>
<dbReference type="InterPro" id="IPR011051">
    <property type="entry name" value="RmlC_Cupin_sf"/>
</dbReference>
<name>A0A2U2DM12_9HYPH</name>
<feature type="domain" description="Cupin type-2" evidence="1">
    <location>
        <begin position="40"/>
        <end position="107"/>
    </location>
</feature>
<evidence type="ECO:0000313" key="3">
    <source>
        <dbReference type="Proteomes" id="UP000245252"/>
    </source>
</evidence>
<gene>
    <name evidence="2" type="ORF">DEM27_20980</name>
</gene>
<dbReference type="SUPFAM" id="SSF51182">
    <property type="entry name" value="RmlC-like cupins"/>
    <property type="match status" value="1"/>
</dbReference>